<gene>
    <name evidence="6" type="ORF">Anas_04615</name>
</gene>
<keyword evidence="3" id="KW-0285">Flavoprotein</keyword>
<dbReference type="OrthoDB" id="269227at2759"/>
<evidence type="ECO:0000256" key="2">
    <source>
        <dbReference type="ARBA" id="ARBA00010790"/>
    </source>
</evidence>
<keyword evidence="4" id="KW-0274">FAD</keyword>
<evidence type="ECO:0000256" key="3">
    <source>
        <dbReference type="ARBA" id="ARBA00022630"/>
    </source>
</evidence>
<feature type="domain" description="Glucose-methanol-choline oxidoreductase N-terminal" evidence="5">
    <location>
        <begin position="60"/>
        <end position="178"/>
    </location>
</feature>
<proteinExistence type="inferred from homology"/>
<organism evidence="6 7">
    <name type="scientific">Armadillidium nasatum</name>
    <dbReference type="NCBI Taxonomy" id="96803"/>
    <lineage>
        <taxon>Eukaryota</taxon>
        <taxon>Metazoa</taxon>
        <taxon>Ecdysozoa</taxon>
        <taxon>Arthropoda</taxon>
        <taxon>Crustacea</taxon>
        <taxon>Multicrustacea</taxon>
        <taxon>Malacostraca</taxon>
        <taxon>Eumalacostraca</taxon>
        <taxon>Peracarida</taxon>
        <taxon>Isopoda</taxon>
        <taxon>Oniscidea</taxon>
        <taxon>Crinocheta</taxon>
        <taxon>Armadillidiidae</taxon>
        <taxon>Armadillidium</taxon>
    </lineage>
</organism>
<dbReference type="EMBL" id="SEYY01024906">
    <property type="protein sequence ID" value="KAB7493783.1"/>
    <property type="molecule type" value="Genomic_DNA"/>
</dbReference>
<evidence type="ECO:0000256" key="1">
    <source>
        <dbReference type="ARBA" id="ARBA00001974"/>
    </source>
</evidence>
<name>A0A5N5SHU7_9CRUS</name>
<dbReference type="InterPro" id="IPR012132">
    <property type="entry name" value="GMC_OxRdtase"/>
</dbReference>
<sequence length="188" mass="21704">MESSILLSNPLVNLQNIYDKLCAINRNVLTLKEEFLEVRQPLMAWCTSEGISEIMMNGQKLGNYGWSFEEVLPYFKKSEDNRITSFAKNKRYHSTKGELTVSDLRWRTPLSHIFIRAGQELGYFTGDYNAENQTAFSSTQFTIRDGFRCSTNKAFLLPAGKRKNLDVARNSHVTKVFFYSICIIYIKI</sequence>
<reference evidence="6 7" key="1">
    <citation type="journal article" date="2019" name="PLoS Biol.">
        <title>Sex chromosomes control vertical transmission of feminizing Wolbachia symbionts in an isopod.</title>
        <authorList>
            <person name="Becking T."/>
            <person name="Chebbi M.A."/>
            <person name="Giraud I."/>
            <person name="Moumen B."/>
            <person name="Laverre T."/>
            <person name="Caubet Y."/>
            <person name="Peccoud J."/>
            <person name="Gilbert C."/>
            <person name="Cordaux R."/>
        </authorList>
    </citation>
    <scope>NUCLEOTIDE SEQUENCE [LARGE SCALE GENOMIC DNA]</scope>
    <source>
        <strain evidence="6">ANa2</strain>
        <tissue evidence="6">Whole body excluding digestive tract and cuticle</tissue>
    </source>
</reference>
<comment type="similarity">
    <text evidence="2">Belongs to the GMC oxidoreductase family.</text>
</comment>
<keyword evidence="7" id="KW-1185">Reference proteome</keyword>
<evidence type="ECO:0000259" key="5">
    <source>
        <dbReference type="Pfam" id="PF00732"/>
    </source>
</evidence>
<accession>A0A5N5SHU7</accession>
<evidence type="ECO:0000256" key="4">
    <source>
        <dbReference type="ARBA" id="ARBA00022827"/>
    </source>
</evidence>
<comment type="cofactor">
    <cofactor evidence="1">
        <name>FAD</name>
        <dbReference type="ChEBI" id="CHEBI:57692"/>
    </cofactor>
</comment>
<comment type="caution">
    <text evidence="6">The sequence shown here is derived from an EMBL/GenBank/DDBJ whole genome shotgun (WGS) entry which is preliminary data.</text>
</comment>
<protein>
    <recommendedName>
        <fullName evidence="5">Glucose-methanol-choline oxidoreductase N-terminal domain-containing protein</fullName>
    </recommendedName>
</protein>
<dbReference type="Proteomes" id="UP000326759">
    <property type="component" value="Unassembled WGS sequence"/>
</dbReference>
<dbReference type="PANTHER" id="PTHR11552:SF147">
    <property type="entry name" value="CHOLINE DEHYDROGENASE, MITOCHONDRIAL"/>
    <property type="match status" value="1"/>
</dbReference>
<evidence type="ECO:0000313" key="7">
    <source>
        <dbReference type="Proteomes" id="UP000326759"/>
    </source>
</evidence>
<evidence type="ECO:0000313" key="6">
    <source>
        <dbReference type="EMBL" id="KAB7493783.1"/>
    </source>
</evidence>
<dbReference type="InterPro" id="IPR036188">
    <property type="entry name" value="FAD/NAD-bd_sf"/>
</dbReference>
<dbReference type="GO" id="GO:0016614">
    <property type="term" value="F:oxidoreductase activity, acting on CH-OH group of donors"/>
    <property type="evidence" value="ECO:0007669"/>
    <property type="project" value="InterPro"/>
</dbReference>
<dbReference type="GO" id="GO:0050660">
    <property type="term" value="F:flavin adenine dinucleotide binding"/>
    <property type="evidence" value="ECO:0007669"/>
    <property type="project" value="InterPro"/>
</dbReference>
<dbReference type="InterPro" id="IPR000172">
    <property type="entry name" value="GMC_OxRdtase_N"/>
</dbReference>
<dbReference type="PANTHER" id="PTHR11552">
    <property type="entry name" value="GLUCOSE-METHANOL-CHOLINE GMC OXIDOREDUCTASE"/>
    <property type="match status" value="1"/>
</dbReference>
<dbReference type="AlphaFoldDB" id="A0A5N5SHU7"/>
<dbReference type="Pfam" id="PF00732">
    <property type="entry name" value="GMC_oxred_N"/>
    <property type="match status" value="1"/>
</dbReference>
<dbReference type="SUPFAM" id="SSF51905">
    <property type="entry name" value="FAD/NAD(P)-binding domain"/>
    <property type="match status" value="1"/>
</dbReference>
<dbReference type="Gene3D" id="3.30.560.10">
    <property type="entry name" value="Glucose Oxidase, domain 3"/>
    <property type="match status" value="1"/>
</dbReference>